<feature type="transmembrane region" description="Helical" evidence="10">
    <location>
        <begin position="232"/>
        <end position="251"/>
    </location>
</feature>
<reference evidence="12" key="2">
    <citation type="submission" date="2025-08" db="UniProtKB">
        <authorList>
            <consortium name="RefSeq"/>
        </authorList>
    </citation>
    <scope>IDENTIFICATION</scope>
</reference>
<dbReference type="GO" id="GO:0005789">
    <property type="term" value="C:endoplasmic reticulum membrane"/>
    <property type="evidence" value="ECO:0007669"/>
    <property type="project" value="UniProtKB-SubCell"/>
</dbReference>
<protein>
    <recommendedName>
        <fullName evidence="10">Protein ARV</fullName>
    </recommendedName>
</protein>
<dbReference type="PANTHER" id="PTHR14467">
    <property type="entry name" value="ARV1"/>
    <property type="match status" value="1"/>
</dbReference>
<evidence type="ECO:0000256" key="9">
    <source>
        <dbReference type="ARBA" id="ARBA00023136"/>
    </source>
</evidence>
<dbReference type="GO" id="GO:0006665">
    <property type="term" value="P:sphingolipid metabolic process"/>
    <property type="evidence" value="ECO:0000318"/>
    <property type="project" value="GO_Central"/>
</dbReference>
<gene>
    <name evidence="12" type="primary">LOC107912270</name>
</gene>
<comment type="subcellular location">
    <subcellularLocation>
        <location evidence="1 10">Endoplasmic reticulum membrane</location>
        <topology evidence="1 10">Multi-pass membrane protein</topology>
    </subcellularLocation>
</comment>
<evidence type="ECO:0000256" key="3">
    <source>
        <dbReference type="ARBA" id="ARBA00022448"/>
    </source>
</evidence>
<proteinExistence type="inferred from homology"/>
<keyword evidence="7 10" id="KW-0445">Lipid transport</keyword>
<dbReference type="PANTHER" id="PTHR14467:SF0">
    <property type="entry name" value="PROTEIN ARV1"/>
    <property type="match status" value="1"/>
</dbReference>
<feature type="transmembrane region" description="Helical" evidence="10">
    <location>
        <begin position="175"/>
        <end position="194"/>
    </location>
</feature>
<comment type="function">
    <text evidence="10">Regulates also the sphingolipid metabolism.</text>
</comment>
<keyword evidence="3 10" id="KW-0813">Transport</keyword>
<dbReference type="GO" id="GO:0097036">
    <property type="term" value="P:regulation of plasma membrane sterol distribution"/>
    <property type="evidence" value="ECO:0000318"/>
    <property type="project" value="GO_Central"/>
</dbReference>
<dbReference type="GO" id="GO:0005794">
    <property type="term" value="C:Golgi apparatus"/>
    <property type="evidence" value="ECO:0000318"/>
    <property type="project" value="GO_Central"/>
</dbReference>
<evidence type="ECO:0000256" key="4">
    <source>
        <dbReference type="ARBA" id="ARBA00022692"/>
    </source>
</evidence>
<accession>A0A1U8K4F3</accession>
<keyword evidence="9 10" id="KW-0472">Membrane</keyword>
<keyword evidence="8 10" id="KW-0443">Lipid metabolism</keyword>
<dbReference type="GO" id="GO:0032366">
    <property type="term" value="P:intracellular sterol transport"/>
    <property type="evidence" value="ECO:0000318"/>
    <property type="project" value="GO_Central"/>
</dbReference>
<dbReference type="GO" id="GO:0016125">
    <property type="term" value="P:sterol metabolic process"/>
    <property type="evidence" value="ECO:0000318"/>
    <property type="project" value="GO_Central"/>
</dbReference>
<evidence type="ECO:0000256" key="7">
    <source>
        <dbReference type="ARBA" id="ARBA00023055"/>
    </source>
</evidence>
<dbReference type="PaxDb" id="3635-A0A1U8K4F3"/>
<dbReference type="GeneID" id="107912270"/>
<dbReference type="InterPro" id="IPR007290">
    <property type="entry name" value="Arv1"/>
</dbReference>
<keyword evidence="6 10" id="KW-1133">Transmembrane helix</keyword>
<evidence type="ECO:0000256" key="5">
    <source>
        <dbReference type="ARBA" id="ARBA00022824"/>
    </source>
</evidence>
<evidence type="ECO:0000256" key="8">
    <source>
        <dbReference type="ARBA" id="ARBA00023098"/>
    </source>
</evidence>
<keyword evidence="5 10" id="KW-0256">Endoplasmic reticulum</keyword>
<dbReference type="KEGG" id="ghi:107912270"/>
<dbReference type="STRING" id="3635.A0A1U8K4F3"/>
<evidence type="ECO:0000256" key="10">
    <source>
        <dbReference type="RuleBase" id="RU368065"/>
    </source>
</evidence>
<evidence type="ECO:0000256" key="6">
    <source>
        <dbReference type="ARBA" id="ARBA00022989"/>
    </source>
</evidence>
<dbReference type="Pfam" id="PF04161">
    <property type="entry name" value="Arv1"/>
    <property type="match status" value="1"/>
</dbReference>
<name>A0A1U8K4F3_GOSHI</name>
<keyword evidence="11" id="KW-1185">Reference proteome</keyword>
<dbReference type="AlphaFoldDB" id="A0A1U8K4F3"/>
<keyword evidence="4 10" id="KW-0812">Transmembrane</keyword>
<comment type="similarity">
    <text evidence="2 10">Belongs to the ARV1 family.</text>
</comment>
<feature type="transmembrane region" description="Helical" evidence="10">
    <location>
        <begin position="206"/>
        <end position="226"/>
    </location>
</feature>
<dbReference type="GO" id="GO:0032541">
    <property type="term" value="C:cortical endoplasmic reticulum"/>
    <property type="evidence" value="ECO:0000318"/>
    <property type="project" value="GO_Central"/>
</dbReference>
<reference evidence="11" key="1">
    <citation type="journal article" date="2020" name="Nat. Genet.">
        <title>Genomic diversifications of five Gossypium allopolyploid species and their impact on cotton improvement.</title>
        <authorList>
            <person name="Chen Z.J."/>
            <person name="Sreedasyam A."/>
            <person name="Ando A."/>
            <person name="Song Q."/>
            <person name="De Santiago L.M."/>
            <person name="Hulse-Kemp A.M."/>
            <person name="Ding M."/>
            <person name="Ye W."/>
            <person name="Kirkbride R.C."/>
            <person name="Jenkins J."/>
            <person name="Plott C."/>
            <person name="Lovell J."/>
            <person name="Lin Y.M."/>
            <person name="Vaughn R."/>
            <person name="Liu B."/>
            <person name="Simpson S."/>
            <person name="Scheffler B.E."/>
            <person name="Wen L."/>
            <person name="Saski C.A."/>
            <person name="Grover C.E."/>
            <person name="Hu G."/>
            <person name="Conover J.L."/>
            <person name="Carlson J.W."/>
            <person name="Shu S."/>
            <person name="Boston L.B."/>
            <person name="Williams M."/>
            <person name="Peterson D.G."/>
            <person name="McGee K."/>
            <person name="Jones D.C."/>
            <person name="Wendel J.F."/>
            <person name="Stelly D.M."/>
            <person name="Grimwood J."/>
            <person name="Schmutz J."/>
        </authorList>
    </citation>
    <scope>NUCLEOTIDE SEQUENCE [LARGE SCALE GENOMIC DNA]</scope>
    <source>
        <strain evidence="11">cv. TM-1</strain>
    </source>
</reference>
<keyword evidence="10" id="KW-0746">Sphingolipid metabolism</keyword>
<evidence type="ECO:0000256" key="1">
    <source>
        <dbReference type="ARBA" id="ARBA00004477"/>
    </source>
</evidence>
<evidence type="ECO:0000313" key="12">
    <source>
        <dbReference type="RefSeq" id="XP_016695848.2"/>
    </source>
</evidence>
<comment type="function">
    <text evidence="10">Mediator of sterol homeostasis involved in sterol uptake, trafficking and distribution into membranes.</text>
</comment>
<evidence type="ECO:0000256" key="2">
    <source>
        <dbReference type="ARBA" id="ARBA00009187"/>
    </source>
</evidence>
<dbReference type="Proteomes" id="UP000818029">
    <property type="component" value="Chromosome D11"/>
</dbReference>
<sequence>MGQIRSLFNPIISKRMRFCFLFFSHRQIYFSEKKKHKRKLLDFVFSFFSFVLMEYRCVQCGFRIKTLFVQYSPGNIRLMKCVNCKAVADEYIECELMIVLIDLILHKPKAYRHVLFNVLNHERTHFQGLLWKSLVGFLVLDAYRSLLVKKPEEEWGTSMSISSIFWIYRKMLMDVFLGNYMFLCSFLFAIRSLLKTSAQFSRFRDLLLAVLISSYFKILLTAMMVWEFPPAVIYIIDLFVLSSNTVALKVITKSTMNRCIGACFIAHAIKFCITQAFA</sequence>
<organism evidence="11 12">
    <name type="scientific">Gossypium hirsutum</name>
    <name type="common">Upland cotton</name>
    <name type="synonym">Gossypium mexicanum</name>
    <dbReference type="NCBI Taxonomy" id="3635"/>
    <lineage>
        <taxon>Eukaryota</taxon>
        <taxon>Viridiplantae</taxon>
        <taxon>Streptophyta</taxon>
        <taxon>Embryophyta</taxon>
        <taxon>Tracheophyta</taxon>
        <taxon>Spermatophyta</taxon>
        <taxon>Magnoliopsida</taxon>
        <taxon>eudicotyledons</taxon>
        <taxon>Gunneridae</taxon>
        <taxon>Pentapetalae</taxon>
        <taxon>rosids</taxon>
        <taxon>malvids</taxon>
        <taxon>Malvales</taxon>
        <taxon>Malvaceae</taxon>
        <taxon>Malvoideae</taxon>
        <taxon>Gossypium</taxon>
    </lineage>
</organism>
<evidence type="ECO:0000313" key="11">
    <source>
        <dbReference type="Proteomes" id="UP000818029"/>
    </source>
</evidence>
<dbReference type="RefSeq" id="XP_016695848.2">
    <property type="nucleotide sequence ID" value="XM_016840359.2"/>
</dbReference>